<evidence type="ECO:0000313" key="2">
    <source>
        <dbReference type="EMBL" id="KAK8402277.1"/>
    </source>
</evidence>
<feature type="region of interest" description="Disordered" evidence="1">
    <location>
        <begin position="453"/>
        <end position="480"/>
    </location>
</feature>
<feature type="region of interest" description="Disordered" evidence="1">
    <location>
        <begin position="1"/>
        <end position="33"/>
    </location>
</feature>
<evidence type="ECO:0000256" key="1">
    <source>
        <dbReference type="SAM" id="MobiDB-lite"/>
    </source>
</evidence>
<accession>A0AAW0UU99</accession>
<evidence type="ECO:0008006" key="4">
    <source>
        <dbReference type="Google" id="ProtNLM"/>
    </source>
</evidence>
<evidence type="ECO:0000313" key="3">
    <source>
        <dbReference type="Proteomes" id="UP001487740"/>
    </source>
</evidence>
<dbReference type="EMBL" id="JARAKH010000007">
    <property type="protein sequence ID" value="KAK8402277.1"/>
    <property type="molecule type" value="Genomic_DNA"/>
</dbReference>
<gene>
    <name evidence="2" type="ORF">O3P69_000588</name>
</gene>
<dbReference type="Proteomes" id="UP001487740">
    <property type="component" value="Unassembled WGS sequence"/>
</dbReference>
<feature type="region of interest" description="Disordered" evidence="1">
    <location>
        <begin position="135"/>
        <end position="161"/>
    </location>
</feature>
<protein>
    <recommendedName>
        <fullName evidence="4">Ig-like domain-containing protein</fullName>
    </recommendedName>
</protein>
<feature type="compositionally biased region" description="Pro residues" evidence="1">
    <location>
        <begin position="318"/>
        <end position="329"/>
    </location>
</feature>
<comment type="caution">
    <text evidence="2">The sequence shown here is derived from an EMBL/GenBank/DDBJ whole genome shotgun (WGS) entry which is preliminary data.</text>
</comment>
<organism evidence="2 3">
    <name type="scientific">Scylla paramamosain</name>
    <name type="common">Mud crab</name>
    <dbReference type="NCBI Taxonomy" id="85552"/>
    <lineage>
        <taxon>Eukaryota</taxon>
        <taxon>Metazoa</taxon>
        <taxon>Ecdysozoa</taxon>
        <taxon>Arthropoda</taxon>
        <taxon>Crustacea</taxon>
        <taxon>Multicrustacea</taxon>
        <taxon>Malacostraca</taxon>
        <taxon>Eumalacostraca</taxon>
        <taxon>Eucarida</taxon>
        <taxon>Decapoda</taxon>
        <taxon>Pleocyemata</taxon>
        <taxon>Brachyura</taxon>
        <taxon>Eubrachyura</taxon>
        <taxon>Portunoidea</taxon>
        <taxon>Portunidae</taxon>
        <taxon>Portuninae</taxon>
        <taxon>Scylla</taxon>
    </lineage>
</organism>
<feature type="compositionally biased region" description="Polar residues" evidence="1">
    <location>
        <begin position="7"/>
        <end position="22"/>
    </location>
</feature>
<sequence>MEPKSRLGSTHHSTAERNTQAGQPGLPPLTQYHSLDRTKPQVIVMVAGVVVRCWRRITSHPRTRSQQRIITGETHEWSFETGERESRDQVTEAWVWLEGDSQPSKMSPGRTRRQEWRVSAVELMFSGEALENRSYSCRGEGEGEGEAAGTKYGRPHVTSEARETDLSLNTLTLTPGTFITVQTPLQHSPSLVFVLIPAGGSSGRSPCTSTQPSPSPPPPRPECDSSSAPEPGQYGVLWRREEERPARKAQCAAASGASAARLNAFLSKWFGSKHARISFPQRASPKWKCGRGKFTGERGQVLVAGLYVKWHRHHQPRGAPPLPAPPPSLADPRPHNARAPPSAPKECNVFDKWPQKRYSHERHSRTSTHERRGKIFVKASRALSKSVRVKQCRTGHRVTGYEGPRCAARDWRRGASVTQGPASFILSALRRQRLLLFLIPFLLSRSHSDLPAAINHSPPLPQHQQQHHQEKHANEAAIPSRPRVTTSIKRVLVYWWESAGRLCVEGTRAGRDSGGGDSEKLSKDCRDWDCDMRIGGREGKEGTRPRQITFLIRLNGHTPMEGRVLPRPAPPPRPPSVVAYTSAPPEGRYLEFLLGAV</sequence>
<name>A0AAW0UU99_SCYPA</name>
<proteinExistence type="predicted"/>
<dbReference type="AlphaFoldDB" id="A0AAW0UU99"/>
<feature type="region of interest" description="Disordered" evidence="1">
    <location>
        <begin position="202"/>
        <end position="232"/>
    </location>
</feature>
<feature type="region of interest" description="Disordered" evidence="1">
    <location>
        <begin position="314"/>
        <end position="346"/>
    </location>
</feature>
<keyword evidence="3" id="KW-1185">Reference proteome</keyword>
<reference evidence="2 3" key="1">
    <citation type="submission" date="2023-03" db="EMBL/GenBank/DDBJ databases">
        <title>High-quality genome of Scylla paramamosain provides insights in environmental adaptation.</title>
        <authorList>
            <person name="Zhang L."/>
        </authorList>
    </citation>
    <scope>NUCLEOTIDE SEQUENCE [LARGE SCALE GENOMIC DNA]</scope>
    <source>
        <strain evidence="2">LZ_2023a</strain>
        <tissue evidence="2">Muscle</tissue>
    </source>
</reference>